<sequence>MRLQMSKEQRMARLSHRSFQASDMNSGGRVKVNERSVRTDDKDTYSGPTWLEHAPRETPSANLMCRTGSLASELLPTTVKRISSAQMIFRTGHMVLQRVRGWTVGNREKHKLPPSGHAMVVVILDAQVYRGGMKWSTTQKVWGGRHQRQSKTAMQRVGETKETTPRS</sequence>
<dbReference type="InParanoid" id="A0A165T5D1"/>
<protein>
    <submittedName>
        <fullName evidence="2">Uncharacterized protein</fullName>
    </submittedName>
</protein>
<organism evidence="2 3">
    <name type="scientific">Neolentinus lepideus HHB14362 ss-1</name>
    <dbReference type="NCBI Taxonomy" id="1314782"/>
    <lineage>
        <taxon>Eukaryota</taxon>
        <taxon>Fungi</taxon>
        <taxon>Dikarya</taxon>
        <taxon>Basidiomycota</taxon>
        <taxon>Agaricomycotina</taxon>
        <taxon>Agaricomycetes</taxon>
        <taxon>Gloeophyllales</taxon>
        <taxon>Gloeophyllaceae</taxon>
        <taxon>Neolentinus</taxon>
    </lineage>
</organism>
<name>A0A165T5D1_9AGAM</name>
<feature type="region of interest" description="Disordered" evidence="1">
    <location>
        <begin position="1"/>
        <end position="54"/>
    </location>
</feature>
<feature type="compositionally biased region" description="Basic and acidic residues" evidence="1">
    <location>
        <begin position="31"/>
        <end position="44"/>
    </location>
</feature>
<gene>
    <name evidence="2" type="ORF">NEOLEDRAFT_1169111</name>
</gene>
<keyword evidence="3" id="KW-1185">Reference proteome</keyword>
<feature type="region of interest" description="Disordered" evidence="1">
    <location>
        <begin position="142"/>
        <end position="167"/>
    </location>
</feature>
<evidence type="ECO:0000313" key="3">
    <source>
        <dbReference type="Proteomes" id="UP000076761"/>
    </source>
</evidence>
<evidence type="ECO:0000313" key="2">
    <source>
        <dbReference type="EMBL" id="KZT26166.1"/>
    </source>
</evidence>
<evidence type="ECO:0000256" key="1">
    <source>
        <dbReference type="SAM" id="MobiDB-lite"/>
    </source>
</evidence>
<reference evidence="2 3" key="1">
    <citation type="journal article" date="2016" name="Mol. Biol. Evol.">
        <title>Comparative Genomics of Early-Diverging Mushroom-Forming Fungi Provides Insights into the Origins of Lignocellulose Decay Capabilities.</title>
        <authorList>
            <person name="Nagy L.G."/>
            <person name="Riley R."/>
            <person name="Tritt A."/>
            <person name="Adam C."/>
            <person name="Daum C."/>
            <person name="Floudas D."/>
            <person name="Sun H."/>
            <person name="Yadav J.S."/>
            <person name="Pangilinan J."/>
            <person name="Larsson K.H."/>
            <person name="Matsuura K."/>
            <person name="Barry K."/>
            <person name="Labutti K."/>
            <person name="Kuo R."/>
            <person name="Ohm R.A."/>
            <person name="Bhattacharya S.S."/>
            <person name="Shirouzu T."/>
            <person name="Yoshinaga Y."/>
            <person name="Martin F.M."/>
            <person name="Grigoriev I.V."/>
            <person name="Hibbett D.S."/>
        </authorList>
    </citation>
    <scope>NUCLEOTIDE SEQUENCE [LARGE SCALE GENOMIC DNA]</scope>
    <source>
        <strain evidence="2 3">HHB14362 ss-1</strain>
    </source>
</reference>
<dbReference type="AlphaFoldDB" id="A0A165T5D1"/>
<dbReference type="Proteomes" id="UP000076761">
    <property type="component" value="Unassembled WGS sequence"/>
</dbReference>
<proteinExistence type="predicted"/>
<accession>A0A165T5D1</accession>
<feature type="compositionally biased region" description="Basic and acidic residues" evidence="1">
    <location>
        <begin position="1"/>
        <end position="11"/>
    </location>
</feature>
<dbReference type="EMBL" id="KV425568">
    <property type="protein sequence ID" value="KZT26166.1"/>
    <property type="molecule type" value="Genomic_DNA"/>
</dbReference>
<feature type="compositionally biased region" description="Basic and acidic residues" evidence="1">
    <location>
        <begin position="158"/>
        <end position="167"/>
    </location>
</feature>